<keyword evidence="3" id="KW-1185">Reference proteome</keyword>
<organism evidence="2 3">
    <name type="scientific">Zosterops borbonicus</name>
    <dbReference type="NCBI Taxonomy" id="364589"/>
    <lineage>
        <taxon>Eukaryota</taxon>
        <taxon>Metazoa</taxon>
        <taxon>Chordata</taxon>
        <taxon>Craniata</taxon>
        <taxon>Vertebrata</taxon>
        <taxon>Euteleostomi</taxon>
        <taxon>Archelosauria</taxon>
        <taxon>Archosauria</taxon>
        <taxon>Dinosauria</taxon>
        <taxon>Saurischia</taxon>
        <taxon>Theropoda</taxon>
        <taxon>Coelurosauria</taxon>
        <taxon>Aves</taxon>
        <taxon>Neognathae</taxon>
        <taxon>Neoaves</taxon>
        <taxon>Telluraves</taxon>
        <taxon>Australaves</taxon>
        <taxon>Passeriformes</taxon>
        <taxon>Sylvioidea</taxon>
        <taxon>Zosteropidae</taxon>
        <taxon>Zosterops</taxon>
    </lineage>
</organism>
<name>A0A8K1LRX9_9PASS</name>
<dbReference type="Proteomes" id="UP000796761">
    <property type="component" value="Unassembled WGS sequence"/>
</dbReference>
<protein>
    <submittedName>
        <fullName evidence="2">Uncharacterized protein</fullName>
    </submittedName>
</protein>
<reference evidence="2" key="1">
    <citation type="submission" date="2019-04" db="EMBL/GenBank/DDBJ databases">
        <title>Genome assembly of Zosterops borbonicus 15179.</title>
        <authorList>
            <person name="Leroy T."/>
            <person name="Anselmetti Y."/>
            <person name="Tilak M.-K."/>
            <person name="Nabholz B."/>
        </authorList>
    </citation>
    <scope>NUCLEOTIDE SEQUENCE</scope>
    <source>
        <strain evidence="2">HGM_15179</strain>
        <tissue evidence="2">Muscle</tissue>
    </source>
</reference>
<accession>A0A8K1LRX9</accession>
<proteinExistence type="predicted"/>
<keyword evidence="1" id="KW-0472">Membrane</keyword>
<feature type="transmembrane region" description="Helical" evidence="1">
    <location>
        <begin position="74"/>
        <end position="94"/>
    </location>
</feature>
<evidence type="ECO:0000256" key="1">
    <source>
        <dbReference type="SAM" id="Phobius"/>
    </source>
</evidence>
<gene>
    <name evidence="2" type="ORF">HGM15179_003663</name>
</gene>
<dbReference type="EMBL" id="SWJQ01000072">
    <property type="protein sequence ID" value="TRZ23508.1"/>
    <property type="molecule type" value="Genomic_DNA"/>
</dbReference>
<evidence type="ECO:0000313" key="3">
    <source>
        <dbReference type="Proteomes" id="UP000796761"/>
    </source>
</evidence>
<evidence type="ECO:0000313" key="2">
    <source>
        <dbReference type="EMBL" id="TRZ23508.1"/>
    </source>
</evidence>
<sequence>MGRDWRSHRVAVTGLVAAGGGEMLWEMDCSGLQGLGDVWKMAMEDFFPHLVDLRILILIYGRRFHGFRDAKEEALTLTWVHLFDAVLLLLLWHLPWSKDEHSNFTSSDPC</sequence>
<dbReference type="OrthoDB" id="10598851at2759"/>
<comment type="caution">
    <text evidence="2">The sequence shown here is derived from an EMBL/GenBank/DDBJ whole genome shotgun (WGS) entry which is preliminary data.</text>
</comment>
<keyword evidence="1" id="KW-0812">Transmembrane</keyword>
<keyword evidence="1" id="KW-1133">Transmembrane helix</keyword>
<dbReference type="AlphaFoldDB" id="A0A8K1LRX9"/>